<accession>A0A327Q716</accession>
<gene>
    <name evidence="1" type="ORF">LX64_03981</name>
</gene>
<dbReference type="InterPro" id="IPR018697">
    <property type="entry name" value="DUF2199"/>
</dbReference>
<dbReference type="AlphaFoldDB" id="A0A327Q716"/>
<evidence type="ECO:0008006" key="3">
    <source>
        <dbReference type="Google" id="ProtNLM"/>
    </source>
</evidence>
<evidence type="ECO:0000313" key="2">
    <source>
        <dbReference type="Proteomes" id="UP000249547"/>
    </source>
</evidence>
<dbReference type="OrthoDB" id="4404538at2"/>
<comment type="caution">
    <text evidence="1">The sequence shown here is derived from an EMBL/GenBank/DDBJ whole genome shotgun (WGS) entry which is preliminary data.</text>
</comment>
<dbReference type="RefSeq" id="WP_158538686.1">
    <property type="nucleotide sequence ID" value="NZ_QLLL01000008.1"/>
</dbReference>
<dbReference type="EMBL" id="QLLL01000008">
    <property type="protein sequence ID" value="RAJ00279.1"/>
    <property type="molecule type" value="Genomic_DNA"/>
</dbReference>
<sequence>MPTKCAQCGELHDEWPAIGFTSPFHYHILSEEDKANIATLTDDICVIKHDTQTDYFIRAVMEIEVKDHCDTLEYGVWVSLSDSSIEDYITRSSEEGTCDVNYFGFLCSQIPGYDSTLSIKTNVHFTGGGQRPMIYLEKTSHPLSVDFHEGISKEEAESRINEIFGGGFE</sequence>
<protein>
    <recommendedName>
        <fullName evidence="3">DUF2199 domain-containing protein</fullName>
    </recommendedName>
</protein>
<dbReference type="Pfam" id="PF09965">
    <property type="entry name" value="DUF2199"/>
    <property type="match status" value="1"/>
</dbReference>
<proteinExistence type="predicted"/>
<reference evidence="1 2" key="1">
    <citation type="submission" date="2018-06" db="EMBL/GenBank/DDBJ databases">
        <title>Genomic Encyclopedia of Archaeal and Bacterial Type Strains, Phase II (KMG-II): from individual species to whole genera.</title>
        <authorList>
            <person name="Goeker M."/>
        </authorList>
    </citation>
    <scope>NUCLEOTIDE SEQUENCE [LARGE SCALE GENOMIC DNA]</scope>
    <source>
        <strain evidence="1 2">DSM 23857</strain>
    </source>
</reference>
<name>A0A327Q716_9BACT</name>
<keyword evidence="2" id="KW-1185">Reference proteome</keyword>
<evidence type="ECO:0000313" key="1">
    <source>
        <dbReference type="EMBL" id="RAJ00279.1"/>
    </source>
</evidence>
<dbReference type="Proteomes" id="UP000249547">
    <property type="component" value="Unassembled WGS sequence"/>
</dbReference>
<organism evidence="1 2">
    <name type="scientific">Chitinophaga skermanii</name>
    <dbReference type="NCBI Taxonomy" id="331697"/>
    <lineage>
        <taxon>Bacteria</taxon>
        <taxon>Pseudomonadati</taxon>
        <taxon>Bacteroidota</taxon>
        <taxon>Chitinophagia</taxon>
        <taxon>Chitinophagales</taxon>
        <taxon>Chitinophagaceae</taxon>
        <taxon>Chitinophaga</taxon>
    </lineage>
</organism>